<sequence length="196" mass="21641">MKTSLYPLLVLLTIACNATDPETKNTTNEIIVSDTIINTDPAPSPLINKENNVPAEAEAEASAYEEDSLHMVSDFYGDDALDAAFLVVVDDKMAKKRKSAKDSIDNMDEEEESWPYCELHFHGKGAPKFRPIGRADVRISNEGDLDDDGKEDVSVVWLKPSGEDSWNEIYACKKGKWVLGAFLLIVAAGDRPCFRG</sequence>
<comment type="caution">
    <text evidence="2">The sequence shown here is derived from an EMBL/GenBank/DDBJ whole genome shotgun (WGS) entry which is preliminary data.</text>
</comment>
<evidence type="ECO:0000313" key="2">
    <source>
        <dbReference type="EMBL" id="TWV94324.1"/>
    </source>
</evidence>
<feature type="signal peptide" evidence="1">
    <location>
        <begin position="1"/>
        <end position="18"/>
    </location>
</feature>
<dbReference type="Proteomes" id="UP000318815">
    <property type="component" value="Unassembled WGS sequence"/>
</dbReference>
<evidence type="ECO:0000313" key="3">
    <source>
        <dbReference type="Proteomes" id="UP000318815"/>
    </source>
</evidence>
<dbReference type="PROSITE" id="PS51257">
    <property type="entry name" value="PROKAR_LIPOPROTEIN"/>
    <property type="match status" value="1"/>
</dbReference>
<reference evidence="2 3" key="1">
    <citation type="submission" date="2019-08" db="EMBL/GenBank/DDBJ databases">
        <title>Whole genome sequencing of chitin degrading bacteria Chitinophaga pinensis YS16.</title>
        <authorList>
            <person name="Singh R.P."/>
            <person name="Manchanda G."/>
            <person name="Maurya I.K."/>
            <person name="Joshi N.K."/>
            <person name="Srivastava A.K."/>
        </authorList>
    </citation>
    <scope>NUCLEOTIDE SEQUENCE [LARGE SCALE GENOMIC DNA]</scope>
    <source>
        <strain evidence="2 3">YS-16</strain>
    </source>
</reference>
<keyword evidence="3" id="KW-1185">Reference proteome</keyword>
<dbReference type="EMBL" id="VOHS01000048">
    <property type="protein sequence ID" value="TWV94324.1"/>
    <property type="molecule type" value="Genomic_DNA"/>
</dbReference>
<proteinExistence type="predicted"/>
<dbReference type="AlphaFoldDB" id="A0A5C6LLD3"/>
<evidence type="ECO:0008006" key="4">
    <source>
        <dbReference type="Google" id="ProtNLM"/>
    </source>
</evidence>
<dbReference type="RefSeq" id="WP_146307808.1">
    <property type="nucleotide sequence ID" value="NZ_VOHS01000048.1"/>
</dbReference>
<keyword evidence="1" id="KW-0732">Signal</keyword>
<evidence type="ECO:0000256" key="1">
    <source>
        <dbReference type="SAM" id="SignalP"/>
    </source>
</evidence>
<organism evidence="2 3">
    <name type="scientific">Chitinophaga pinensis</name>
    <dbReference type="NCBI Taxonomy" id="79329"/>
    <lineage>
        <taxon>Bacteria</taxon>
        <taxon>Pseudomonadati</taxon>
        <taxon>Bacteroidota</taxon>
        <taxon>Chitinophagia</taxon>
        <taxon>Chitinophagales</taxon>
        <taxon>Chitinophagaceae</taxon>
        <taxon>Chitinophaga</taxon>
    </lineage>
</organism>
<gene>
    <name evidence="2" type="ORF">FEF09_25965</name>
</gene>
<feature type="chain" id="PRO_5023000617" description="VCBS repeat-containing protein" evidence="1">
    <location>
        <begin position="19"/>
        <end position="196"/>
    </location>
</feature>
<accession>A0A5C6LLD3</accession>
<name>A0A5C6LLD3_9BACT</name>
<protein>
    <recommendedName>
        <fullName evidence="4">VCBS repeat-containing protein</fullName>
    </recommendedName>
</protein>